<organism evidence="2 3">
    <name type="scientific">Anopheles dirus</name>
    <dbReference type="NCBI Taxonomy" id="7168"/>
    <lineage>
        <taxon>Eukaryota</taxon>
        <taxon>Metazoa</taxon>
        <taxon>Ecdysozoa</taxon>
        <taxon>Arthropoda</taxon>
        <taxon>Hexapoda</taxon>
        <taxon>Insecta</taxon>
        <taxon>Pterygota</taxon>
        <taxon>Neoptera</taxon>
        <taxon>Endopterygota</taxon>
        <taxon>Diptera</taxon>
        <taxon>Nematocera</taxon>
        <taxon>Culicoidea</taxon>
        <taxon>Culicidae</taxon>
        <taxon>Anophelinae</taxon>
        <taxon>Anopheles</taxon>
    </lineage>
</organism>
<evidence type="ECO:0008006" key="4">
    <source>
        <dbReference type="Google" id="ProtNLM"/>
    </source>
</evidence>
<keyword evidence="1" id="KW-0812">Transmembrane</keyword>
<protein>
    <recommendedName>
        <fullName evidence="4">Ionotropic glutamate receptor L-glutamate and glycine-binding domain-containing protein</fullName>
    </recommendedName>
</protein>
<keyword evidence="1" id="KW-0472">Membrane</keyword>
<accession>A0A182N8T5</accession>
<keyword evidence="1" id="KW-1133">Transmembrane helix</keyword>
<proteinExistence type="predicted"/>
<dbReference type="AlphaFoldDB" id="A0A182N8T5"/>
<dbReference type="VEuPathDB" id="VectorBase:ADIR004059"/>
<sequence>MRSEGYNETGTDHTLLQDVEDFVDLLDLDNIRRITNRYYLHDRDFKSMLEYMQDKDFNIVWNGFFSLPTVRDLGLYLTQEGVPFYDYVDVVANFIGQAPVSGRSEQLQNSNQTHHGLKGYAEELYAALPFHAWSQLYEVKLSMSPPFKALTDKIRGTRIRQLVVAVILSGSAVAFTEFEAEAFLIVRRVVDRMLDDASDNQEILQGARYRYRQEKSLSVLLPSLLSGNLDVILNAVEMKGNFFEMAYWKDIQQFCIVLPRRYERMHMQLLLTPFKWQIWMVIVLIIAVIQLVSLLFPERVSRYLILKCFFGGGEPEHTLSTGNRLIVCVICVLIFLFTETYQAILLSLMSADPFVKNPETIEEFIEENHTLVVLRGSSYEMPSALRGLIKEVNETDVYMTLQNASVVSCDLAHYLNTNPFMWSLPVKADLIVIKPRVYCRAKEAGVPKHEKTLEPERVEAGSSVGS</sequence>
<feature type="transmembrane region" description="Helical" evidence="1">
    <location>
        <begin position="325"/>
        <end position="349"/>
    </location>
</feature>
<dbReference type="Proteomes" id="UP000075884">
    <property type="component" value="Unassembled WGS sequence"/>
</dbReference>
<dbReference type="Pfam" id="PF06757">
    <property type="entry name" value="Ins_allergen_rp"/>
    <property type="match status" value="1"/>
</dbReference>
<feature type="transmembrane region" description="Helical" evidence="1">
    <location>
        <begin position="276"/>
        <end position="296"/>
    </location>
</feature>
<evidence type="ECO:0000256" key="1">
    <source>
        <dbReference type="SAM" id="Phobius"/>
    </source>
</evidence>
<evidence type="ECO:0000313" key="3">
    <source>
        <dbReference type="Proteomes" id="UP000075884"/>
    </source>
</evidence>
<reference evidence="2" key="2">
    <citation type="submission" date="2020-05" db="UniProtKB">
        <authorList>
            <consortium name="EnsemblMetazoa"/>
        </authorList>
    </citation>
    <scope>IDENTIFICATION</scope>
    <source>
        <strain evidence="2">WRAIR2</strain>
    </source>
</reference>
<reference evidence="3" key="1">
    <citation type="submission" date="2013-03" db="EMBL/GenBank/DDBJ databases">
        <title>The Genome Sequence of Anopheles dirus WRAIR2.</title>
        <authorList>
            <consortium name="The Broad Institute Genomics Platform"/>
            <person name="Neafsey D.E."/>
            <person name="Walton C."/>
            <person name="Walker B."/>
            <person name="Young S.K."/>
            <person name="Zeng Q."/>
            <person name="Gargeya S."/>
            <person name="Fitzgerald M."/>
            <person name="Haas B."/>
            <person name="Abouelleil A."/>
            <person name="Allen A.W."/>
            <person name="Alvarado L."/>
            <person name="Arachchi H.M."/>
            <person name="Berlin A.M."/>
            <person name="Chapman S.B."/>
            <person name="Gainer-Dewar J."/>
            <person name="Goldberg J."/>
            <person name="Griggs A."/>
            <person name="Gujja S."/>
            <person name="Hansen M."/>
            <person name="Howarth C."/>
            <person name="Imamovic A."/>
            <person name="Ireland A."/>
            <person name="Larimer J."/>
            <person name="McCowan C."/>
            <person name="Murphy C."/>
            <person name="Pearson M."/>
            <person name="Poon T.W."/>
            <person name="Priest M."/>
            <person name="Roberts A."/>
            <person name="Saif S."/>
            <person name="Shea T."/>
            <person name="Sisk P."/>
            <person name="Sykes S."/>
            <person name="Wortman J."/>
            <person name="Nusbaum C."/>
            <person name="Birren B."/>
        </authorList>
    </citation>
    <scope>NUCLEOTIDE SEQUENCE [LARGE SCALE GENOMIC DNA]</scope>
    <source>
        <strain evidence="3">WRAIR2</strain>
    </source>
</reference>
<dbReference type="PANTHER" id="PTHR21163:SF0">
    <property type="entry name" value="GH08205P-RELATED"/>
    <property type="match status" value="1"/>
</dbReference>
<keyword evidence="3" id="KW-1185">Reference proteome</keyword>
<dbReference type="PANTHER" id="PTHR21163">
    <property type="entry name" value="PROTEIN G12"/>
    <property type="match status" value="1"/>
</dbReference>
<dbReference type="EnsemblMetazoa" id="ADIR004059-RA">
    <property type="protein sequence ID" value="ADIR004059-PA"/>
    <property type="gene ID" value="ADIR004059"/>
</dbReference>
<name>A0A182N8T5_9DIPT</name>
<dbReference type="InterPro" id="IPR010629">
    <property type="entry name" value="Ins_allergen"/>
</dbReference>
<evidence type="ECO:0000313" key="2">
    <source>
        <dbReference type="EnsemblMetazoa" id="ADIR004059-PA"/>
    </source>
</evidence>